<comment type="caution">
    <text evidence="9">The sequence shown here is derived from an EMBL/GenBank/DDBJ whole genome shotgun (WGS) entry which is preliminary data.</text>
</comment>
<evidence type="ECO:0000256" key="4">
    <source>
        <dbReference type="ARBA" id="ARBA00022692"/>
    </source>
</evidence>
<evidence type="ECO:0000256" key="3">
    <source>
        <dbReference type="ARBA" id="ARBA00022475"/>
    </source>
</evidence>
<dbReference type="Proteomes" id="UP000193926">
    <property type="component" value="Unassembled WGS sequence"/>
</dbReference>
<evidence type="ECO:0000313" key="9">
    <source>
        <dbReference type="EMBL" id="OSQ43597.1"/>
    </source>
</evidence>
<evidence type="ECO:0000256" key="1">
    <source>
        <dbReference type="ARBA" id="ARBA00004162"/>
    </source>
</evidence>
<evidence type="ECO:0000256" key="8">
    <source>
        <dbReference type="SAM" id="Phobius"/>
    </source>
</evidence>
<dbReference type="RefSeq" id="WP_085641470.1">
    <property type="nucleotide sequence ID" value="NZ_JFKC01000035.1"/>
</dbReference>
<evidence type="ECO:0000256" key="7">
    <source>
        <dbReference type="RuleBase" id="RU003879"/>
    </source>
</evidence>
<dbReference type="GO" id="GO:0005886">
    <property type="term" value="C:plasma membrane"/>
    <property type="evidence" value="ECO:0007669"/>
    <property type="project" value="UniProtKB-SubCell"/>
</dbReference>
<feature type="transmembrane region" description="Helical" evidence="8">
    <location>
        <begin position="21"/>
        <end position="40"/>
    </location>
</feature>
<dbReference type="GO" id="GO:0015031">
    <property type="term" value="P:protein transport"/>
    <property type="evidence" value="ECO:0007669"/>
    <property type="project" value="UniProtKB-KW"/>
</dbReference>
<gene>
    <name evidence="9" type="ORF">MGEO_19690</name>
</gene>
<proteinExistence type="inferred from homology"/>
<keyword evidence="3" id="KW-1003">Cell membrane</keyword>
<evidence type="ECO:0008006" key="11">
    <source>
        <dbReference type="Google" id="ProtNLM"/>
    </source>
</evidence>
<dbReference type="InterPro" id="IPR003400">
    <property type="entry name" value="ExbD"/>
</dbReference>
<reference evidence="9 10" key="1">
    <citation type="submission" date="2014-03" db="EMBL/GenBank/DDBJ databases">
        <title>The draft genome sequence of Marivita geojedonensis KCTC 23882.</title>
        <authorList>
            <person name="Lai Q."/>
            <person name="Shao Z."/>
        </authorList>
    </citation>
    <scope>NUCLEOTIDE SEQUENCE [LARGE SCALE GENOMIC DNA]</scope>
    <source>
        <strain evidence="9 10">DPG-138</strain>
    </source>
</reference>
<dbReference type="STRING" id="1123756.MGEO_19690"/>
<evidence type="ECO:0000256" key="2">
    <source>
        <dbReference type="ARBA" id="ARBA00005811"/>
    </source>
</evidence>
<evidence type="ECO:0000256" key="5">
    <source>
        <dbReference type="ARBA" id="ARBA00022989"/>
    </source>
</evidence>
<dbReference type="EMBL" id="JFKC01000035">
    <property type="protein sequence ID" value="OSQ43597.1"/>
    <property type="molecule type" value="Genomic_DNA"/>
</dbReference>
<sequence>MRRAPLLAPRPRRASREPVVPMINVVFLLLIFFLMTAQIVPPAPFDLTLPSASGDEDAGQTALYISADGEIAFETARGDAALSQAASLPEGTPLRLYADATLPAATLAQVLAQLTALGATRVEIVTEGG</sequence>
<keyword evidence="10" id="KW-1185">Reference proteome</keyword>
<evidence type="ECO:0000256" key="6">
    <source>
        <dbReference type="ARBA" id="ARBA00023136"/>
    </source>
</evidence>
<dbReference type="AlphaFoldDB" id="A0A1X4NAR1"/>
<protein>
    <recommendedName>
        <fullName evidence="11">Biopolymer transporter ExbD</fullName>
    </recommendedName>
</protein>
<accession>A0A1X4NAR1</accession>
<dbReference type="PANTHER" id="PTHR30558">
    <property type="entry name" value="EXBD MEMBRANE COMPONENT OF PMF-DRIVEN MACROMOLECULE IMPORT SYSTEM"/>
    <property type="match status" value="1"/>
</dbReference>
<evidence type="ECO:0000313" key="10">
    <source>
        <dbReference type="Proteomes" id="UP000193926"/>
    </source>
</evidence>
<dbReference type="Pfam" id="PF02472">
    <property type="entry name" value="ExbD"/>
    <property type="match status" value="1"/>
</dbReference>
<keyword evidence="4 7" id="KW-0812">Transmembrane</keyword>
<dbReference type="GO" id="GO:0022857">
    <property type="term" value="F:transmembrane transporter activity"/>
    <property type="evidence" value="ECO:0007669"/>
    <property type="project" value="InterPro"/>
</dbReference>
<keyword evidence="6 8" id="KW-0472">Membrane</keyword>
<name>A0A1X4NAR1_9RHOB</name>
<dbReference type="OrthoDB" id="8479787at2"/>
<organism evidence="9 10">
    <name type="scientific">Marivita geojedonensis</name>
    <dbReference type="NCBI Taxonomy" id="1123756"/>
    <lineage>
        <taxon>Bacteria</taxon>
        <taxon>Pseudomonadati</taxon>
        <taxon>Pseudomonadota</taxon>
        <taxon>Alphaproteobacteria</taxon>
        <taxon>Rhodobacterales</taxon>
        <taxon>Roseobacteraceae</taxon>
        <taxon>Marivita</taxon>
    </lineage>
</organism>
<keyword evidence="7" id="KW-0813">Transport</keyword>
<comment type="subcellular location">
    <subcellularLocation>
        <location evidence="1">Cell membrane</location>
        <topology evidence="1">Single-pass membrane protein</topology>
    </subcellularLocation>
    <subcellularLocation>
        <location evidence="7">Cell membrane</location>
        <topology evidence="7">Single-pass type II membrane protein</topology>
    </subcellularLocation>
</comment>
<comment type="similarity">
    <text evidence="2 7">Belongs to the ExbD/TolR family.</text>
</comment>
<keyword evidence="5 8" id="KW-1133">Transmembrane helix</keyword>
<keyword evidence="7" id="KW-0653">Protein transport</keyword>